<dbReference type="AlphaFoldDB" id="A0A8B7C224"/>
<dbReference type="Pfam" id="PF12697">
    <property type="entry name" value="Abhydrolase_6"/>
    <property type="match status" value="1"/>
</dbReference>
<dbReference type="InterPro" id="IPR000073">
    <property type="entry name" value="AB_hydrolase_1"/>
</dbReference>
<dbReference type="GO" id="GO:0080031">
    <property type="term" value="F:methyl salicylate esterase activity"/>
    <property type="evidence" value="ECO:0007669"/>
    <property type="project" value="TreeGrafter"/>
</dbReference>
<dbReference type="GO" id="GO:0080032">
    <property type="term" value="F:methyl jasmonate esterase activity"/>
    <property type="evidence" value="ECO:0007669"/>
    <property type="project" value="TreeGrafter"/>
</dbReference>
<dbReference type="PANTHER" id="PTHR10992">
    <property type="entry name" value="METHYLESTERASE FAMILY MEMBER"/>
    <property type="match status" value="1"/>
</dbReference>
<dbReference type="OrthoDB" id="408373at2759"/>
<name>A0A8B7C224_PHODC</name>
<evidence type="ECO:0000313" key="2">
    <source>
        <dbReference type="Proteomes" id="UP000228380"/>
    </source>
</evidence>
<organism evidence="2 3">
    <name type="scientific">Phoenix dactylifera</name>
    <name type="common">Date palm</name>
    <dbReference type="NCBI Taxonomy" id="42345"/>
    <lineage>
        <taxon>Eukaryota</taxon>
        <taxon>Viridiplantae</taxon>
        <taxon>Streptophyta</taxon>
        <taxon>Embryophyta</taxon>
        <taxon>Tracheophyta</taxon>
        <taxon>Spermatophyta</taxon>
        <taxon>Magnoliopsida</taxon>
        <taxon>Liliopsida</taxon>
        <taxon>Arecaceae</taxon>
        <taxon>Coryphoideae</taxon>
        <taxon>Phoeniceae</taxon>
        <taxon>Phoenix</taxon>
    </lineage>
</organism>
<reference evidence="3" key="2">
    <citation type="submission" date="2025-08" db="UniProtKB">
        <authorList>
            <consortium name="RefSeq"/>
        </authorList>
    </citation>
    <scope>IDENTIFICATION</scope>
    <source>
        <tissue evidence="3">Young leaves</tissue>
    </source>
</reference>
<dbReference type="PANTHER" id="PTHR10992:SF943">
    <property type="entry name" value="METHYLESTERASE 10"/>
    <property type="match status" value="1"/>
</dbReference>
<dbReference type="Gene3D" id="3.40.50.1820">
    <property type="entry name" value="alpha/beta hydrolase"/>
    <property type="match status" value="1"/>
</dbReference>
<dbReference type="GO" id="GO:0080030">
    <property type="term" value="F:methyl indole-3-acetate esterase activity"/>
    <property type="evidence" value="ECO:0007669"/>
    <property type="project" value="TreeGrafter"/>
</dbReference>
<dbReference type="Proteomes" id="UP000228380">
    <property type="component" value="Chromosome 13"/>
</dbReference>
<dbReference type="InterPro" id="IPR045889">
    <property type="entry name" value="MES/HNL"/>
</dbReference>
<dbReference type="InterPro" id="IPR029058">
    <property type="entry name" value="AB_hydrolase_fold"/>
</dbReference>
<dbReference type="SUPFAM" id="SSF53474">
    <property type="entry name" value="alpha/beta-Hydrolases"/>
    <property type="match status" value="1"/>
</dbReference>
<dbReference type="RefSeq" id="XP_008789941.1">
    <property type="nucleotide sequence ID" value="XM_008791719.3"/>
</dbReference>
<dbReference type="FunFam" id="3.40.50.1820:FF:000051">
    <property type="entry name" value="(S)-hydroxynitrile lyase"/>
    <property type="match status" value="1"/>
</dbReference>
<evidence type="ECO:0000259" key="1">
    <source>
        <dbReference type="Pfam" id="PF12697"/>
    </source>
</evidence>
<protein>
    <submittedName>
        <fullName evidence="3">Probable esterase PIR7A</fullName>
    </submittedName>
</protein>
<sequence length="270" mass="30333">MGARGEEEMEEEIKKHFILVHGIGHGAWCWYKLATLLTSAGHRVTALDLGASGVHPKQLDELRSFTDYCEPLMETMASIPPDDRVILVSHSFGGLSIALAMEKFPEKISVAVFATGVMPSTTTPVSDIVKEFYRTHPLEAYMDSKVMISTDPKNSSSLLHFGPKYMQSRMYQLTAPEDFMLATMLVRPGSLFLDDLTTEVKITEENFGSLSRVYIVCKDDKSMTQDFQRWMIKRSPGTEVKEIGGADHMVMLSKTKELYSVLLDIAEERH</sequence>
<reference evidence="2" key="1">
    <citation type="journal article" date="2019" name="Nat. Commun.">
        <title>Genome-wide association mapping of date palm fruit traits.</title>
        <authorList>
            <person name="Hazzouri K.M."/>
            <person name="Gros-Balthazard M."/>
            <person name="Flowers J.M."/>
            <person name="Copetti D."/>
            <person name="Lemansour A."/>
            <person name="Lebrun M."/>
            <person name="Masmoudi K."/>
            <person name="Ferrand S."/>
            <person name="Dhar M.I."/>
            <person name="Fresquez Z.A."/>
            <person name="Rosas U."/>
            <person name="Zhang J."/>
            <person name="Talag J."/>
            <person name="Lee S."/>
            <person name="Kudrna D."/>
            <person name="Powell R.F."/>
            <person name="Leitch I.J."/>
            <person name="Krueger R.R."/>
            <person name="Wing R.A."/>
            <person name="Amiri K.M.A."/>
            <person name="Purugganan M.D."/>
        </authorList>
    </citation>
    <scope>NUCLEOTIDE SEQUENCE [LARGE SCALE GENOMIC DNA]</scope>
    <source>
        <strain evidence="2">cv. Khalas</strain>
    </source>
</reference>
<evidence type="ECO:0000313" key="3">
    <source>
        <dbReference type="RefSeq" id="XP_008789941.1"/>
    </source>
</evidence>
<gene>
    <name evidence="3" type="primary">LOC103707290</name>
</gene>
<accession>A0A8B7C224</accession>
<proteinExistence type="predicted"/>
<feature type="domain" description="AB hydrolase-1" evidence="1">
    <location>
        <begin position="18"/>
        <end position="257"/>
    </location>
</feature>
<dbReference type="GO" id="GO:0009696">
    <property type="term" value="P:salicylic acid metabolic process"/>
    <property type="evidence" value="ECO:0007669"/>
    <property type="project" value="TreeGrafter"/>
</dbReference>
<dbReference type="GeneID" id="103707290"/>
<keyword evidence="2" id="KW-1185">Reference proteome</keyword>
<dbReference type="GO" id="GO:0009694">
    <property type="term" value="P:jasmonic acid metabolic process"/>
    <property type="evidence" value="ECO:0007669"/>
    <property type="project" value="TreeGrafter"/>
</dbReference>
<dbReference type="KEGG" id="pda:103707290"/>